<dbReference type="Proteomes" id="UP000324222">
    <property type="component" value="Unassembled WGS sequence"/>
</dbReference>
<accession>A0A5B7ETZ0</accession>
<name>A0A5B7ETZ0_PORTR</name>
<proteinExistence type="predicted"/>
<keyword evidence="2" id="KW-1185">Reference proteome</keyword>
<evidence type="ECO:0000313" key="2">
    <source>
        <dbReference type="Proteomes" id="UP000324222"/>
    </source>
</evidence>
<protein>
    <submittedName>
        <fullName evidence="1">Uncharacterized protein</fullName>
    </submittedName>
</protein>
<sequence>MTCPEVLQGTDNAQLGLAWYPGNTAVQHFHNSFTSINKCCKEFSSVFFKTSWASMGQCLHNMSSTCSTGKTNGTSKHINQTSN</sequence>
<gene>
    <name evidence="1" type="ORF">E2C01_031232</name>
</gene>
<reference evidence="1 2" key="1">
    <citation type="submission" date="2019-05" db="EMBL/GenBank/DDBJ databases">
        <title>Another draft genome of Portunus trituberculatus and its Hox gene families provides insights of decapod evolution.</title>
        <authorList>
            <person name="Jeong J.-H."/>
            <person name="Song I."/>
            <person name="Kim S."/>
            <person name="Choi T."/>
            <person name="Kim D."/>
            <person name="Ryu S."/>
            <person name="Kim W."/>
        </authorList>
    </citation>
    <scope>NUCLEOTIDE SEQUENCE [LARGE SCALE GENOMIC DNA]</scope>
    <source>
        <tissue evidence="1">Muscle</tissue>
    </source>
</reference>
<dbReference type="EMBL" id="VSRR010003871">
    <property type="protein sequence ID" value="MPC37742.1"/>
    <property type="molecule type" value="Genomic_DNA"/>
</dbReference>
<dbReference type="AlphaFoldDB" id="A0A5B7ETZ0"/>
<evidence type="ECO:0000313" key="1">
    <source>
        <dbReference type="EMBL" id="MPC37742.1"/>
    </source>
</evidence>
<comment type="caution">
    <text evidence="1">The sequence shown here is derived from an EMBL/GenBank/DDBJ whole genome shotgun (WGS) entry which is preliminary data.</text>
</comment>
<organism evidence="1 2">
    <name type="scientific">Portunus trituberculatus</name>
    <name type="common">Swimming crab</name>
    <name type="synonym">Neptunus trituberculatus</name>
    <dbReference type="NCBI Taxonomy" id="210409"/>
    <lineage>
        <taxon>Eukaryota</taxon>
        <taxon>Metazoa</taxon>
        <taxon>Ecdysozoa</taxon>
        <taxon>Arthropoda</taxon>
        <taxon>Crustacea</taxon>
        <taxon>Multicrustacea</taxon>
        <taxon>Malacostraca</taxon>
        <taxon>Eumalacostraca</taxon>
        <taxon>Eucarida</taxon>
        <taxon>Decapoda</taxon>
        <taxon>Pleocyemata</taxon>
        <taxon>Brachyura</taxon>
        <taxon>Eubrachyura</taxon>
        <taxon>Portunoidea</taxon>
        <taxon>Portunidae</taxon>
        <taxon>Portuninae</taxon>
        <taxon>Portunus</taxon>
    </lineage>
</organism>